<protein>
    <submittedName>
        <fullName evidence="5">Bifunctional acetate--CoA ligase family protein/GNAT family N-acetyltransferase</fullName>
    </submittedName>
</protein>
<proteinExistence type="predicted"/>
<keyword evidence="8" id="KW-1185">Reference proteome</keyword>
<dbReference type="Gene3D" id="3.40.50.261">
    <property type="entry name" value="Succinyl-CoA synthetase domains"/>
    <property type="match status" value="2"/>
</dbReference>
<gene>
    <name evidence="5" type="ORF">HXX08_06000</name>
    <name evidence="6" type="ORF">OZ401_000547</name>
</gene>
<dbReference type="InterPro" id="IPR036291">
    <property type="entry name" value="NAD(P)-bd_dom_sf"/>
</dbReference>
<dbReference type="Gene3D" id="3.30.1490.20">
    <property type="entry name" value="ATP-grasp fold, A domain"/>
    <property type="match status" value="1"/>
</dbReference>
<dbReference type="Pfam" id="PF13380">
    <property type="entry name" value="CoA_binding_2"/>
    <property type="match status" value="1"/>
</dbReference>
<keyword evidence="1 5" id="KW-0436">Ligase</keyword>
<evidence type="ECO:0000259" key="4">
    <source>
        <dbReference type="PROSITE" id="PS51186"/>
    </source>
</evidence>
<dbReference type="InterPro" id="IPR016102">
    <property type="entry name" value="Succinyl-CoA_synth-like"/>
</dbReference>
<dbReference type="AlphaFoldDB" id="A0A8T7M365"/>
<dbReference type="PANTHER" id="PTHR43334:SF1">
    <property type="entry name" value="3-HYDROXYPROPIONATE--COA LIGASE [ADP-FORMING]"/>
    <property type="match status" value="1"/>
</dbReference>
<dbReference type="SUPFAM" id="SSF55729">
    <property type="entry name" value="Acyl-CoA N-acyltransferases (Nat)"/>
    <property type="match status" value="1"/>
</dbReference>
<dbReference type="InterPro" id="IPR016181">
    <property type="entry name" value="Acyl_CoA_acyltransferase"/>
</dbReference>
<sequence length="908" mass="100690">MPGGQAGNVLYHQRHPLDSFFAPRNVAMIGATDTAGSIGRTVLWNLISSPFGGTVFPVNFKHHSVLGIKAYHKVKDIPEKLDLAIIATPAQGVPELMRECVEVGIKNAIIISSGFKDRGEEGVRLEKQILEEARRGKMRLVGPNSLGVMCPPSGLNATCARHTAQPGNVAFISQSAAVTSTVLDWSLSENVGFSAVVAVGSMLDVGWGELISYFGSDQQTKSIVVYMETLNDVRSFLSAAREVSLNKPLIVLKAGTQNGRHSALSHTGTLTGRDDVFEAAFRRCGVLRVNRISELFDLAEVLAKQPRPRGRRLTIITNTGAAGILATDALTALKGELAPLPESIIQQLNESLPTHWSKSNPIDIMGDASPQRYAKALEIALKNPESDGAMVILAAHPESAPNETAEALKEVVKNIRVPVLASWMGRSDAVEGTASLNRFGIPTFPYPDTAARMFCHMWRYNENLHNLYETPVAIPDTIKDEVAGRAEVEAIIAAARKDNRTTLSEIESKHILEAYHIPTIPAQLAVTLEEALQCADGISYPVSIMAHIRGNIRSAEYCGEKNNLLDERALRTAYLDIAESISNQIGKENFLGVTVQPSTFWEGIELIIGSSVDPQFGPILMFGSGGKLVESYNDRAITLPPLNTTLARRMVERTRIFGALANNKICGGVDLEELERLLVRFSRLVVEQRWIKEIDINPVLASPEGLVALHARMVLHDPSVAEENLPQLAIRPYPTHYLEQWFAKDKTSVIIRPIRPEDEPLVVKYHETLSERSVYFRYLHMLSLNQRIEHDRLTKICFIDYDREIALVIDYEDPETKEHQILGIGRLSKVYGTNEAEFAILISDNQQGRGYGKELLLRLIQIGRDEKLDKIIGYIHPENMDMQRVCERVGFKRRYSMEEGLIEVWIAL</sequence>
<dbReference type="InterPro" id="IPR043938">
    <property type="entry name" value="Ligase_CoA_dom"/>
</dbReference>
<evidence type="ECO:0000256" key="1">
    <source>
        <dbReference type="ARBA" id="ARBA00022598"/>
    </source>
</evidence>
<organism evidence="5 7">
    <name type="scientific">Candidatus Chlorohelix allophototropha</name>
    <dbReference type="NCBI Taxonomy" id="3003348"/>
    <lineage>
        <taxon>Bacteria</taxon>
        <taxon>Bacillati</taxon>
        <taxon>Chloroflexota</taxon>
        <taxon>Chloroflexia</taxon>
        <taxon>Candidatus Chloroheliales</taxon>
        <taxon>Candidatus Chloroheliaceae</taxon>
        <taxon>Candidatus Chlorohelix</taxon>
    </lineage>
</organism>
<accession>A0A8T7M365</accession>
<reference evidence="5 7" key="1">
    <citation type="submission" date="2020-06" db="EMBL/GenBank/DDBJ databases">
        <title>Anoxygenic phototrophic Chloroflexota member uses a Type I reaction center.</title>
        <authorList>
            <person name="Tsuji J.M."/>
            <person name="Shaw N.A."/>
            <person name="Nagashima S."/>
            <person name="Venkiteswaran J."/>
            <person name="Schiff S.L."/>
            <person name="Hanada S."/>
            <person name="Tank M."/>
            <person name="Neufeld J.D."/>
        </authorList>
    </citation>
    <scope>NUCLEOTIDE SEQUENCE [LARGE SCALE GENOMIC DNA]</scope>
    <source>
        <strain evidence="5">L227-S17</strain>
    </source>
</reference>
<dbReference type="Pfam" id="PF19045">
    <property type="entry name" value="Ligase_CoA_2"/>
    <property type="match status" value="1"/>
</dbReference>
<dbReference type="RefSeq" id="WP_341469186.1">
    <property type="nucleotide sequence ID" value="NZ_CP128399.1"/>
</dbReference>
<dbReference type="InterPro" id="IPR003781">
    <property type="entry name" value="CoA-bd"/>
</dbReference>
<evidence type="ECO:0000256" key="3">
    <source>
        <dbReference type="ARBA" id="ARBA00022840"/>
    </source>
</evidence>
<dbReference type="PROSITE" id="PS51186">
    <property type="entry name" value="GNAT"/>
    <property type="match status" value="1"/>
</dbReference>
<dbReference type="InterPro" id="IPR000182">
    <property type="entry name" value="GNAT_dom"/>
</dbReference>
<dbReference type="Gene3D" id="3.40.50.720">
    <property type="entry name" value="NAD(P)-binding Rossmann-like Domain"/>
    <property type="match status" value="1"/>
</dbReference>
<dbReference type="EMBL" id="CP128399">
    <property type="protein sequence ID" value="WJW67287.1"/>
    <property type="molecule type" value="Genomic_DNA"/>
</dbReference>
<dbReference type="Proteomes" id="UP001431572">
    <property type="component" value="Chromosome 1"/>
</dbReference>
<dbReference type="InterPro" id="IPR013815">
    <property type="entry name" value="ATP_grasp_subdomain_1"/>
</dbReference>
<dbReference type="Pfam" id="PF13549">
    <property type="entry name" value="ATP-grasp_5"/>
    <property type="match status" value="1"/>
</dbReference>
<keyword evidence="2" id="KW-0547">Nucleotide-binding</keyword>
<keyword evidence="3" id="KW-0067">ATP-binding</keyword>
<name>A0A8T7M365_9CHLR</name>
<dbReference type="Proteomes" id="UP000521676">
    <property type="component" value="Unassembled WGS sequence"/>
</dbReference>
<dbReference type="SMART" id="SM00881">
    <property type="entry name" value="CoA_binding"/>
    <property type="match status" value="1"/>
</dbReference>
<dbReference type="SUPFAM" id="SSF56059">
    <property type="entry name" value="Glutathione synthetase ATP-binding domain-like"/>
    <property type="match status" value="1"/>
</dbReference>
<dbReference type="Gene3D" id="3.40.630.30">
    <property type="match status" value="1"/>
</dbReference>
<dbReference type="SUPFAM" id="SSF51735">
    <property type="entry name" value="NAD(P)-binding Rossmann-fold domains"/>
    <property type="match status" value="1"/>
</dbReference>
<feature type="domain" description="N-acetyltransferase" evidence="4">
    <location>
        <begin position="749"/>
        <end position="908"/>
    </location>
</feature>
<reference evidence="6" key="2">
    <citation type="journal article" date="2024" name="Nature">
        <title>Anoxygenic phototroph of the Chloroflexota uses a type I reaction centre.</title>
        <authorList>
            <person name="Tsuji J.M."/>
            <person name="Shaw N.A."/>
            <person name="Nagashima S."/>
            <person name="Venkiteswaran J.J."/>
            <person name="Schiff S.L."/>
            <person name="Watanabe T."/>
            <person name="Fukui M."/>
            <person name="Hanada S."/>
            <person name="Tank M."/>
            <person name="Neufeld J.D."/>
        </authorList>
    </citation>
    <scope>NUCLEOTIDE SEQUENCE</scope>
    <source>
        <strain evidence="6">L227-S17</strain>
    </source>
</reference>
<dbReference type="GO" id="GO:0005524">
    <property type="term" value="F:ATP binding"/>
    <property type="evidence" value="ECO:0007669"/>
    <property type="project" value="UniProtKB-KW"/>
</dbReference>
<evidence type="ECO:0000256" key="2">
    <source>
        <dbReference type="ARBA" id="ARBA00022741"/>
    </source>
</evidence>
<dbReference type="EMBL" id="JACATZ010000001">
    <property type="protein sequence ID" value="NWJ45415.1"/>
    <property type="molecule type" value="Genomic_DNA"/>
</dbReference>
<dbReference type="Pfam" id="PF13302">
    <property type="entry name" value="Acetyltransf_3"/>
    <property type="match status" value="1"/>
</dbReference>
<evidence type="ECO:0000313" key="5">
    <source>
        <dbReference type="EMBL" id="NWJ45415.1"/>
    </source>
</evidence>
<evidence type="ECO:0000313" key="7">
    <source>
        <dbReference type="Proteomes" id="UP000521676"/>
    </source>
</evidence>
<dbReference type="GO" id="GO:0043758">
    <property type="term" value="F:acetate-CoA ligase (ADP-forming) activity"/>
    <property type="evidence" value="ECO:0007669"/>
    <property type="project" value="InterPro"/>
</dbReference>
<evidence type="ECO:0000313" key="6">
    <source>
        <dbReference type="EMBL" id="WJW67287.1"/>
    </source>
</evidence>
<dbReference type="GO" id="GO:0016747">
    <property type="term" value="F:acyltransferase activity, transferring groups other than amino-acyl groups"/>
    <property type="evidence" value="ECO:0007669"/>
    <property type="project" value="InterPro"/>
</dbReference>
<dbReference type="InterPro" id="IPR032875">
    <property type="entry name" value="Succ_CoA_lig_flav_dom"/>
</dbReference>
<dbReference type="PANTHER" id="PTHR43334">
    <property type="entry name" value="ACETATE--COA LIGASE [ADP-FORMING]"/>
    <property type="match status" value="1"/>
</dbReference>
<dbReference type="SUPFAM" id="SSF52210">
    <property type="entry name" value="Succinyl-CoA synthetase domains"/>
    <property type="match status" value="2"/>
</dbReference>
<dbReference type="InterPro" id="IPR051538">
    <property type="entry name" value="Acyl-CoA_Synth/Transferase"/>
</dbReference>
<dbReference type="Pfam" id="PF13607">
    <property type="entry name" value="Succ_CoA_lig"/>
    <property type="match status" value="1"/>
</dbReference>
<evidence type="ECO:0000313" key="8">
    <source>
        <dbReference type="Proteomes" id="UP001431572"/>
    </source>
</evidence>
<dbReference type="Gene3D" id="3.30.470.20">
    <property type="entry name" value="ATP-grasp fold, B domain"/>
    <property type="match status" value="1"/>
</dbReference>